<comment type="similarity">
    <text evidence="4">Belongs to the YTHDF family.</text>
</comment>
<comment type="function">
    <text evidence="4">Specifically recognizes and binds N6-methyladenosine (m6A)-containing RNAs, and regulates mRNA stability. M6A is a modification present at internal sites of mRNAs and some non-coding RNAs and plays a role in mRNA stability and processing.</text>
</comment>
<evidence type="ECO:0000256" key="1">
    <source>
        <dbReference type="ARBA" id="ARBA00004496"/>
    </source>
</evidence>
<dbReference type="FunFam" id="3.10.590.10:FF:000001">
    <property type="entry name" value="YTH domain family 1, isoform CRA_a"/>
    <property type="match status" value="1"/>
</dbReference>
<keyword evidence="6" id="KW-0812">Transmembrane</keyword>
<dbReference type="GO" id="GO:0005737">
    <property type="term" value="C:cytoplasm"/>
    <property type="evidence" value="ECO:0007669"/>
    <property type="project" value="UniProtKB-SubCell"/>
</dbReference>
<dbReference type="InterPro" id="IPR007275">
    <property type="entry name" value="YTH_domain"/>
</dbReference>
<dbReference type="OrthoDB" id="306690at2759"/>
<keyword evidence="9" id="KW-1185">Reference proteome</keyword>
<evidence type="ECO:0000256" key="6">
    <source>
        <dbReference type="SAM" id="Phobius"/>
    </source>
</evidence>
<dbReference type="Gene3D" id="3.10.590.10">
    <property type="entry name" value="ph1033 like domains"/>
    <property type="match status" value="1"/>
</dbReference>
<feature type="region of interest" description="Disordered" evidence="5">
    <location>
        <begin position="103"/>
        <end position="132"/>
    </location>
</feature>
<accession>A0A9E7FLW2</accession>
<dbReference type="PANTHER" id="PTHR12357">
    <property type="entry name" value="YTH YT521-B HOMOLOGY DOMAIN-CONTAINING"/>
    <property type="match status" value="1"/>
</dbReference>
<gene>
    <name evidence="8" type="ORF">MUK42_29408</name>
</gene>
<evidence type="ECO:0000256" key="2">
    <source>
        <dbReference type="ARBA" id="ARBA00022490"/>
    </source>
</evidence>
<evidence type="ECO:0000313" key="9">
    <source>
        <dbReference type="Proteomes" id="UP001055439"/>
    </source>
</evidence>
<dbReference type="Pfam" id="PF04146">
    <property type="entry name" value="YTH"/>
    <property type="match status" value="1"/>
</dbReference>
<reference evidence="8" key="1">
    <citation type="submission" date="2022-05" db="EMBL/GenBank/DDBJ databases">
        <title>The Musa troglodytarum L. genome provides insights into the mechanism of non-climacteric behaviour and enrichment of carotenoids.</title>
        <authorList>
            <person name="Wang J."/>
        </authorList>
    </citation>
    <scope>NUCLEOTIDE SEQUENCE</scope>
    <source>
        <tissue evidence="8">Leaf</tissue>
    </source>
</reference>
<feature type="compositionally biased region" description="Low complexity" evidence="5">
    <location>
        <begin position="243"/>
        <end position="259"/>
    </location>
</feature>
<evidence type="ECO:0000259" key="7">
    <source>
        <dbReference type="PROSITE" id="PS50882"/>
    </source>
</evidence>
<feature type="compositionally biased region" description="Low complexity" evidence="5">
    <location>
        <begin position="304"/>
        <end position="315"/>
    </location>
</feature>
<evidence type="ECO:0000256" key="4">
    <source>
        <dbReference type="RuleBase" id="RU369095"/>
    </source>
</evidence>
<dbReference type="AlphaFoldDB" id="A0A9E7FLW2"/>
<dbReference type="GO" id="GO:1990247">
    <property type="term" value="F:N6-methyladenosine-containing RNA reader activity"/>
    <property type="evidence" value="ECO:0007669"/>
    <property type="project" value="UniProtKB-UniRule"/>
</dbReference>
<keyword evidence="3 4" id="KW-0694">RNA-binding</keyword>
<dbReference type="PROSITE" id="PS50882">
    <property type="entry name" value="YTH"/>
    <property type="match status" value="1"/>
</dbReference>
<dbReference type="InterPro" id="IPR045168">
    <property type="entry name" value="YTH_prot"/>
</dbReference>
<dbReference type="CDD" id="cd21134">
    <property type="entry name" value="YTH"/>
    <property type="match status" value="1"/>
</dbReference>
<dbReference type="GO" id="GO:0061157">
    <property type="term" value="P:mRNA destabilization"/>
    <property type="evidence" value="ECO:0007669"/>
    <property type="project" value="TreeGrafter"/>
</dbReference>
<name>A0A9E7FLW2_9LILI</name>
<keyword evidence="6" id="KW-0472">Membrane</keyword>
<proteinExistence type="inferred from homology"/>
<feature type="region of interest" description="Disordered" evidence="5">
    <location>
        <begin position="445"/>
        <end position="472"/>
    </location>
</feature>
<evidence type="ECO:0000256" key="5">
    <source>
        <dbReference type="SAM" id="MobiDB-lite"/>
    </source>
</evidence>
<feature type="compositionally biased region" description="Polar residues" evidence="5">
    <location>
        <begin position="287"/>
        <end position="298"/>
    </location>
</feature>
<evidence type="ECO:0000256" key="3">
    <source>
        <dbReference type="ARBA" id="ARBA00022884"/>
    </source>
</evidence>
<feature type="transmembrane region" description="Helical" evidence="6">
    <location>
        <begin position="36"/>
        <end position="60"/>
    </location>
</feature>
<sequence>MKTCKLELGSRGGAKPGCYFIDFSSRREPSLPRSRGGALFLLSLLGFLLPPSALSGVWAVGSFLESLATPAPPPLPDPTMATVATAPSADQATDLIQKLSLDTTNKSSDSSEVKKKPSGVQYGSANGGEAPIAPIPTYERSLTPLLQEHMDAGMCYVPNGYTPSFYYGGYDGSMAEWEDYPRYVNSDGVEVPPPGVYGDMYHHGYGYAPYSPYPSPGSPVPTLGHNGQLYGPQHYQFPATYYQPPTATSAPDTTSQTPSSKREVSASTAANLPSIPLDTTKSDSNETVKASTNGNNGSAKLKPSQQNSSLNSNGSLGKGAFPGGHPSSGYQDPRFGFDGMWSPVQWYDSLMFPDGQQRPTTANTVSSTRNQNLRPLPHLMGMHAPRPAGAGMVNKMYPNHRMYGQHANGFRSGQGFYSSMYDSRMNGRWGMSVDSKYKPRGRSNGFNGYGNENLDGLSELNKGPRSGRFRNQKGFGPTITLAVRGQSLPANVNIQDSAVIPERDQYNKSDFPETYSEAKFFIIKSYSEDDIHKSIKYNVWASTPHGNKKLDAAYQESKEKTSGCPVFLFFSVNTSGQFVGVAEMVGPVDFNKTLDYWQQDKWVGYFPVKWHIVKDVPNNILKHITLENNDNKPVTNSRDTQEVRLDQGLQLLTLFKEHASKTCILDDFDFYETRQKVMQEKRTKQQQLQKKACSDSTSSDLCYTVFMDGKPVEFGEKDKDASNGKPGLQKPLEVVTVLKKESAQVGLALGEHVLSEKNGIAAVAGVAPKDAKPVTEKWVVANGVANCC</sequence>
<feature type="region of interest" description="Disordered" evidence="5">
    <location>
        <begin position="235"/>
        <end position="334"/>
    </location>
</feature>
<protein>
    <recommendedName>
        <fullName evidence="4">YTH domain-containing family protein</fullName>
    </recommendedName>
</protein>
<feature type="domain" description="YTH" evidence="7">
    <location>
        <begin position="518"/>
        <end position="655"/>
    </location>
</feature>
<organism evidence="8 9">
    <name type="scientific">Musa troglodytarum</name>
    <name type="common">fe'i banana</name>
    <dbReference type="NCBI Taxonomy" id="320322"/>
    <lineage>
        <taxon>Eukaryota</taxon>
        <taxon>Viridiplantae</taxon>
        <taxon>Streptophyta</taxon>
        <taxon>Embryophyta</taxon>
        <taxon>Tracheophyta</taxon>
        <taxon>Spermatophyta</taxon>
        <taxon>Magnoliopsida</taxon>
        <taxon>Liliopsida</taxon>
        <taxon>Zingiberales</taxon>
        <taxon>Musaceae</taxon>
        <taxon>Musa</taxon>
    </lineage>
</organism>
<keyword evidence="2" id="KW-0963">Cytoplasm</keyword>
<dbReference type="PANTHER" id="PTHR12357:SF99">
    <property type="entry name" value="YTH DOMAIN-CONTAINING PROTEIN ECT2-RELATED"/>
    <property type="match status" value="1"/>
</dbReference>
<keyword evidence="6" id="KW-1133">Transmembrane helix</keyword>
<dbReference type="Proteomes" id="UP001055439">
    <property type="component" value="Chromosome 4"/>
</dbReference>
<dbReference type="EMBL" id="CP097506">
    <property type="protein sequence ID" value="URD98168.1"/>
    <property type="molecule type" value="Genomic_DNA"/>
</dbReference>
<evidence type="ECO:0000313" key="8">
    <source>
        <dbReference type="EMBL" id="URD98168.1"/>
    </source>
</evidence>
<dbReference type="GO" id="GO:0003729">
    <property type="term" value="F:mRNA binding"/>
    <property type="evidence" value="ECO:0007669"/>
    <property type="project" value="UniProtKB-UniRule"/>
</dbReference>
<comment type="subcellular location">
    <subcellularLocation>
        <location evidence="1">Cytoplasm</location>
    </subcellularLocation>
</comment>